<sequence length="137" mass="14890">MMDETPFFTEIVEAHVAIQAWFCGQDSGDPDALASLLSRFSPQFSMITPAAAVLDFPALRALFSQAGGRRPGLRIAVSDLRSIGLSAGGATILYREHQVDGAGVASERWSTVVFERNAQGKILWRHLHETMGGVVFK</sequence>
<dbReference type="Gene3D" id="3.10.450.50">
    <property type="match status" value="1"/>
</dbReference>
<organism evidence="1 2">
    <name type="scientific">Cupriavidus basilensis</name>
    <dbReference type="NCBI Taxonomy" id="68895"/>
    <lineage>
        <taxon>Bacteria</taxon>
        <taxon>Pseudomonadati</taxon>
        <taxon>Pseudomonadota</taxon>
        <taxon>Betaproteobacteria</taxon>
        <taxon>Burkholderiales</taxon>
        <taxon>Burkholderiaceae</taxon>
        <taxon>Cupriavidus</taxon>
    </lineage>
</organism>
<dbReference type="InterPro" id="IPR016918">
    <property type="entry name" value="UCP029394"/>
</dbReference>
<accession>A0ABT6ATT0</accession>
<keyword evidence="2" id="KW-1185">Reference proteome</keyword>
<protein>
    <submittedName>
        <fullName evidence="1">DUF4440 domain-containing protein</fullName>
    </submittedName>
</protein>
<proteinExistence type="predicted"/>
<dbReference type="Proteomes" id="UP001216674">
    <property type="component" value="Unassembled WGS sequence"/>
</dbReference>
<gene>
    <name evidence="1" type="ORF">P3W85_24190</name>
</gene>
<comment type="caution">
    <text evidence="1">The sequence shown here is derived from an EMBL/GenBank/DDBJ whole genome shotgun (WGS) entry which is preliminary data.</text>
</comment>
<name>A0ABT6ATT0_9BURK</name>
<dbReference type="InterPro" id="IPR032710">
    <property type="entry name" value="NTF2-like_dom_sf"/>
</dbReference>
<evidence type="ECO:0000313" key="2">
    <source>
        <dbReference type="Proteomes" id="UP001216674"/>
    </source>
</evidence>
<dbReference type="RefSeq" id="WP_276266634.1">
    <property type="nucleotide sequence ID" value="NZ_JARJLM010000404.1"/>
</dbReference>
<dbReference type="EMBL" id="JARJLM010000404">
    <property type="protein sequence ID" value="MDF3836027.1"/>
    <property type="molecule type" value="Genomic_DNA"/>
</dbReference>
<reference evidence="1 2" key="1">
    <citation type="submission" date="2023-03" db="EMBL/GenBank/DDBJ databases">
        <title>Draft assemblies of triclosan tolerant bacteria isolated from returned activated sludge.</title>
        <authorList>
            <person name="Van Hamelsveld S."/>
        </authorList>
    </citation>
    <scope>NUCLEOTIDE SEQUENCE [LARGE SCALE GENOMIC DNA]</scope>
    <source>
        <strain evidence="1 2">GW210010_S58</strain>
    </source>
</reference>
<dbReference type="SUPFAM" id="SSF54427">
    <property type="entry name" value="NTF2-like"/>
    <property type="match status" value="1"/>
</dbReference>
<dbReference type="PIRSF" id="PIRSF029394">
    <property type="entry name" value="UCP029394"/>
    <property type="match status" value="1"/>
</dbReference>
<evidence type="ECO:0000313" key="1">
    <source>
        <dbReference type="EMBL" id="MDF3836027.1"/>
    </source>
</evidence>